<keyword evidence="1" id="KW-0812">Transmembrane</keyword>
<gene>
    <name evidence="2" type="ORF">RJT34_33465</name>
</gene>
<dbReference type="AlphaFoldDB" id="A0AAN9IAG5"/>
<keyword evidence="1" id="KW-1133">Transmembrane helix</keyword>
<evidence type="ECO:0000313" key="3">
    <source>
        <dbReference type="Proteomes" id="UP001359559"/>
    </source>
</evidence>
<comment type="caution">
    <text evidence="2">The sequence shown here is derived from an EMBL/GenBank/DDBJ whole genome shotgun (WGS) entry which is preliminary data.</text>
</comment>
<reference evidence="2 3" key="1">
    <citation type="submission" date="2024-01" db="EMBL/GenBank/DDBJ databases">
        <title>The genomes of 5 underutilized Papilionoideae crops provide insights into root nodulation and disease resistance.</title>
        <authorList>
            <person name="Yuan L."/>
        </authorList>
    </citation>
    <scope>NUCLEOTIDE SEQUENCE [LARGE SCALE GENOMIC DNA]</scope>
    <source>
        <strain evidence="2">LY-2023</strain>
        <tissue evidence="2">Leaf</tissue>
    </source>
</reference>
<organism evidence="2 3">
    <name type="scientific">Clitoria ternatea</name>
    <name type="common">Butterfly pea</name>
    <dbReference type="NCBI Taxonomy" id="43366"/>
    <lineage>
        <taxon>Eukaryota</taxon>
        <taxon>Viridiplantae</taxon>
        <taxon>Streptophyta</taxon>
        <taxon>Embryophyta</taxon>
        <taxon>Tracheophyta</taxon>
        <taxon>Spermatophyta</taxon>
        <taxon>Magnoliopsida</taxon>
        <taxon>eudicotyledons</taxon>
        <taxon>Gunneridae</taxon>
        <taxon>Pentapetalae</taxon>
        <taxon>rosids</taxon>
        <taxon>fabids</taxon>
        <taxon>Fabales</taxon>
        <taxon>Fabaceae</taxon>
        <taxon>Papilionoideae</taxon>
        <taxon>50 kb inversion clade</taxon>
        <taxon>NPAAA clade</taxon>
        <taxon>indigoferoid/millettioid clade</taxon>
        <taxon>Phaseoleae</taxon>
        <taxon>Clitoria</taxon>
    </lineage>
</organism>
<feature type="transmembrane region" description="Helical" evidence="1">
    <location>
        <begin position="36"/>
        <end position="57"/>
    </location>
</feature>
<feature type="transmembrane region" description="Helical" evidence="1">
    <location>
        <begin position="7"/>
        <end position="24"/>
    </location>
</feature>
<sequence length="147" mass="17116">MYVVQGYWVFFPVFFSVLWVWYRVGGEGFIVFVHDQPVIVVGIILLFACMVFNDSILGEKEIEKKVLDWTDKESSNNTFPLCPFLNAISQTLLSFINFLLNPSHFSHHLDLLNLFVLCESFVYSFREKLVCLRLHRIVVSYLLSSLP</sequence>
<keyword evidence="1" id="KW-0472">Membrane</keyword>
<accession>A0AAN9IAG5</accession>
<proteinExistence type="predicted"/>
<name>A0AAN9IAG5_CLITE</name>
<dbReference type="Proteomes" id="UP001359559">
    <property type="component" value="Unassembled WGS sequence"/>
</dbReference>
<evidence type="ECO:0000313" key="2">
    <source>
        <dbReference type="EMBL" id="KAK7265841.1"/>
    </source>
</evidence>
<protein>
    <submittedName>
        <fullName evidence="2">Uncharacterized protein</fullName>
    </submittedName>
</protein>
<keyword evidence="3" id="KW-1185">Reference proteome</keyword>
<dbReference type="EMBL" id="JAYKXN010000008">
    <property type="protein sequence ID" value="KAK7265841.1"/>
    <property type="molecule type" value="Genomic_DNA"/>
</dbReference>
<evidence type="ECO:0000256" key="1">
    <source>
        <dbReference type="SAM" id="Phobius"/>
    </source>
</evidence>